<dbReference type="OrthoDB" id="7740580at2759"/>
<feature type="compositionally biased region" description="Polar residues" evidence="1">
    <location>
        <begin position="178"/>
        <end position="191"/>
    </location>
</feature>
<dbReference type="AlphaFoldDB" id="A0A9Q0N3B6"/>
<reference evidence="2" key="1">
    <citation type="submission" date="2022-07" db="EMBL/GenBank/DDBJ databases">
        <authorList>
            <person name="Trinca V."/>
            <person name="Uliana J.V.C."/>
            <person name="Torres T.T."/>
            <person name="Ward R.J."/>
            <person name="Monesi N."/>
        </authorList>
    </citation>
    <scope>NUCLEOTIDE SEQUENCE</scope>
    <source>
        <strain evidence="2">HSMRA1968</strain>
        <tissue evidence="2">Whole embryos</tissue>
    </source>
</reference>
<dbReference type="Proteomes" id="UP001151699">
    <property type="component" value="Chromosome B"/>
</dbReference>
<evidence type="ECO:0000313" key="2">
    <source>
        <dbReference type="EMBL" id="KAJ6642302.1"/>
    </source>
</evidence>
<feature type="compositionally biased region" description="Basic and acidic residues" evidence="1">
    <location>
        <begin position="213"/>
        <end position="229"/>
    </location>
</feature>
<feature type="region of interest" description="Disordered" evidence="1">
    <location>
        <begin position="152"/>
        <end position="191"/>
    </location>
</feature>
<proteinExistence type="predicted"/>
<feature type="region of interest" description="Disordered" evidence="1">
    <location>
        <begin position="206"/>
        <end position="257"/>
    </location>
</feature>
<sequence>MGVLLSVLCSYMGALEIVFIVRDITHQLALHQMRLRNEGQSDTSELQSKIKASINALETVDIESVEQMQDGVLYKDGYRIENERSVEEIAQKWEERRKVLCVAELNTIESSPQSTGSNVYNIGNGIQNERTKKPNEFECTTADDESMLNDVTLNEQNNYRPIVRDDRSEEEENRNSSFTPINYSNDPQRNANASFHEKSKYDIDALSNKKPSSYHDSELWKRERATSIEEEREENLPTSSDKTSSRMHGTADKPTKETSCENEQCASHACELLDKVDTLCTLNTEDETLVTGENVGPLQATEPESELNCVIKKVNNLSNLNQYFNDAIESDESRDARSLTVYSRSISSDSNSTCNESIAECLRHGYGRTDSCSSFIQDELDSEEYHHNHRFSATADALEYIRGRDDWKAYTENQLNNAYRRQSSNISIREQIDSDEYHHERELNDLIEIAYLDLNVIQSLPSSFEENKDFDRYYFELQKIKGQLSNDIERNIAQKQVVLLDANQIEATEGYMYPLPHIIIDEVDDHDGGYYATTLTDSDFSNVSESEDDIQSVIEVNHDGTYAGEIITTLEMDGDDDEMIEVTLWDLNDDRNKEISCKESSVEIIDIPIDFIRTTPQSVSSQNQTTENPSTNDLSENRETEEVERGEINRTNHSPQINSMSKEEITFSQQTNSEDEDIEKSLIKTESPLEIKIEDKLNLHTLDEYSGRRPSTIIDITKSFIEHENLLPAVAIQSRAPFTPKTTNESQETKIRPSTPYENVDDLIKEGAMGVWFHK</sequence>
<comment type="caution">
    <text evidence="2">The sequence shown here is derived from an EMBL/GenBank/DDBJ whole genome shotgun (WGS) entry which is preliminary data.</text>
</comment>
<name>A0A9Q0N3B6_9DIPT</name>
<accession>A0A9Q0N3B6</accession>
<gene>
    <name evidence="2" type="ORF">Bhyg_07249</name>
</gene>
<evidence type="ECO:0000256" key="1">
    <source>
        <dbReference type="SAM" id="MobiDB-lite"/>
    </source>
</evidence>
<feature type="compositionally biased region" description="Basic and acidic residues" evidence="1">
    <location>
        <begin position="635"/>
        <end position="650"/>
    </location>
</feature>
<evidence type="ECO:0000313" key="3">
    <source>
        <dbReference type="Proteomes" id="UP001151699"/>
    </source>
</evidence>
<organism evidence="2 3">
    <name type="scientific">Pseudolycoriella hygida</name>
    <dbReference type="NCBI Taxonomy" id="35572"/>
    <lineage>
        <taxon>Eukaryota</taxon>
        <taxon>Metazoa</taxon>
        <taxon>Ecdysozoa</taxon>
        <taxon>Arthropoda</taxon>
        <taxon>Hexapoda</taxon>
        <taxon>Insecta</taxon>
        <taxon>Pterygota</taxon>
        <taxon>Neoptera</taxon>
        <taxon>Endopterygota</taxon>
        <taxon>Diptera</taxon>
        <taxon>Nematocera</taxon>
        <taxon>Sciaroidea</taxon>
        <taxon>Sciaridae</taxon>
        <taxon>Pseudolycoriella</taxon>
    </lineage>
</organism>
<protein>
    <submittedName>
        <fullName evidence="2">Uncharacterized protein</fullName>
    </submittedName>
</protein>
<dbReference type="EMBL" id="WJQU01000002">
    <property type="protein sequence ID" value="KAJ6642302.1"/>
    <property type="molecule type" value="Genomic_DNA"/>
</dbReference>
<feature type="compositionally biased region" description="Polar residues" evidence="1">
    <location>
        <begin position="615"/>
        <end position="634"/>
    </location>
</feature>
<feature type="region of interest" description="Disordered" evidence="1">
    <location>
        <begin position="615"/>
        <end position="655"/>
    </location>
</feature>
<keyword evidence="3" id="KW-1185">Reference proteome</keyword>